<comment type="caution">
    <text evidence="1">The sequence shown here is derived from an EMBL/GenBank/DDBJ whole genome shotgun (WGS) entry which is preliminary data.</text>
</comment>
<dbReference type="EMBL" id="VSSQ01120914">
    <property type="protein sequence ID" value="MPN53615.1"/>
    <property type="molecule type" value="Genomic_DNA"/>
</dbReference>
<evidence type="ECO:0000313" key="1">
    <source>
        <dbReference type="EMBL" id="MPN53615.1"/>
    </source>
</evidence>
<gene>
    <name evidence="1" type="ORF">SDC9_201279</name>
</gene>
<proteinExistence type="predicted"/>
<dbReference type="InterPro" id="IPR036034">
    <property type="entry name" value="PDZ_sf"/>
</dbReference>
<dbReference type="Gene3D" id="2.30.42.10">
    <property type="match status" value="1"/>
</dbReference>
<name>A0A645IQH1_9ZZZZ</name>
<accession>A0A645IQH1</accession>
<protein>
    <submittedName>
        <fullName evidence="1">Uncharacterized protein</fullName>
    </submittedName>
</protein>
<dbReference type="SUPFAM" id="SSF50156">
    <property type="entry name" value="PDZ domain-like"/>
    <property type="match status" value="1"/>
</dbReference>
<reference evidence="1" key="1">
    <citation type="submission" date="2019-08" db="EMBL/GenBank/DDBJ databases">
        <authorList>
            <person name="Kucharzyk K."/>
            <person name="Murdoch R.W."/>
            <person name="Higgins S."/>
            <person name="Loffler F."/>
        </authorList>
    </citation>
    <scope>NUCLEOTIDE SEQUENCE</scope>
</reference>
<organism evidence="1">
    <name type="scientific">bioreactor metagenome</name>
    <dbReference type="NCBI Taxonomy" id="1076179"/>
    <lineage>
        <taxon>unclassified sequences</taxon>
        <taxon>metagenomes</taxon>
        <taxon>ecological metagenomes</taxon>
    </lineage>
</organism>
<dbReference type="AlphaFoldDB" id="A0A645IQH1"/>
<sequence>MVGEDTVSVGGDIIIRLNGTIIVGDNIVSEIRKYNPGDTIVLTILRGDQTLEVTVVLDALTE</sequence>